<evidence type="ECO:0000313" key="3">
    <source>
        <dbReference type="Proteomes" id="UP001262410"/>
    </source>
</evidence>
<gene>
    <name evidence="2" type="ORF">E9232_000865</name>
</gene>
<name>A0ABU1JIE2_9PROT</name>
<dbReference type="EMBL" id="JAVDPW010000002">
    <property type="protein sequence ID" value="MDR6288358.1"/>
    <property type="molecule type" value="Genomic_DNA"/>
</dbReference>
<accession>A0ABU1JIE2</accession>
<reference evidence="2 3" key="1">
    <citation type="submission" date="2023-07" db="EMBL/GenBank/DDBJ databases">
        <title>Sorghum-associated microbial communities from plants grown in Nebraska, USA.</title>
        <authorList>
            <person name="Schachtman D."/>
        </authorList>
    </citation>
    <scope>NUCLEOTIDE SEQUENCE [LARGE SCALE GENOMIC DNA]</scope>
    <source>
        <strain evidence="2 3">584</strain>
    </source>
</reference>
<feature type="region of interest" description="Disordered" evidence="1">
    <location>
        <begin position="1"/>
        <end position="38"/>
    </location>
</feature>
<dbReference type="Proteomes" id="UP001262410">
    <property type="component" value="Unassembled WGS sequence"/>
</dbReference>
<proteinExistence type="predicted"/>
<sequence length="38" mass="3995">MAKGQMRSNKEAKKPKKNAPEKAKPGSTTVAVAPSKKA</sequence>
<feature type="compositionally biased region" description="Basic and acidic residues" evidence="1">
    <location>
        <begin position="8"/>
        <end position="24"/>
    </location>
</feature>
<keyword evidence="3" id="KW-1185">Reference proteome</keyword>
<organism evidence="2 3">
    <name type="scientific">Inquilinus ginsengisoli</name>
    <dbReference type="NCBI Taxonomy" id="363840"/>
    <lineage>
        <taxon>Bacteria</taxon>
        <taxon>Pseudomonadati</taxon>
        <taxon>Pseudomonadota</taxon>
        <taxon>Alphaproteobacteria</taxon>
        <taxon>Rhodospirillales</taxon>
        <taxon>Rhodospirillaceae</taxon>
        <taxon>Inquilinus</taxon>
    </lineage>
</organism>
<protein>
    <submittedName>
        <fullName evidence="2">Uncharacterized protein</fullName>
    </submittedName>
</protein>
<comment type="caution">
    <text evidence="2">The sequence shown here is derived from an EMBL/GenBank/DDBJ whole genome shotgun (WGS) entry which is preliminary data.</text>
</comment>
<evidence type="ECO:0000313" key="2">
    <source>
        <dbReference type="EMBL" id="MDR6288358.1"/>
    </source>
</evidence>
<evidence type="ECO:0000256" key="1">
    <source>
        <dbReference type="SAM" id="MobiDB-lite"/>
    </source>
</evidence>